<feature type="compositionally biased region" description="Gly residues" evidence="1">
    <location>
        <begin position="181"/>
        <end position="193"/>
    </location>
</feature>
<gene>
    <name evidence="2" type="ORF">V5O48_017886</name>
</gene>
<protein>
    <submittedName>
        <fullName evidence="2">Uncharacterized protein</fullName>
    </submittedName>
</protein>
<comment type="caution">
    <text evidence="2">The sequence shown here is derived from an EMBL/GenBank/DDBJ whole genome shotgun (WGS) entry which is preliminary data.</text>
</comment>
<organism evidence="2 3">
    <name type="scientific">Marasmius crinis-equi</name>
    <dbReference type="NCBI Taxonomy" id="585013"/>
    <lineage>
        <taxon>Eukaryota</taxon>
        <taxon>Fungi</taxon>
        <taxon>Dikarya</taxon>
        <taxon>Basidiomycota</taxon>
        <taxon>Agaricomycotina</taxon>
        <taxon>Agaricomycetes</taxon>
        <taxon>Agaricomycetidae</taxon>
        <taxon>Agaricales</taxon>
        <taxon>Marasmiineae</taxon>
        <taxon>Marasmiaceae</taxon>
        <taxon>Marasmius</taxon>
    </lineage>
</organism>
<name>A0ABR3EMQ5_9AGAR</name>
<accession>A0ABR3EMQ5</accession>
<keyword evidence="3" id="KW-1185">Reference proteome</keyword>
<sequence length="210" mass="22928">MEKRRMYIRIVEPKEEGRGVVRLSSVGADKGSSELAKGREPEYDDGKSFSENEERPDPGRDTTRGTRSVGKLRVAFRVLQTEVYARKQEGMRVRSRCSFCRAFSSSGLLLLYSYSYSAHFPTSMLPIFYDHPDEAPSLLSSPPLDKAANALGSLGKLYSALEFLDTGCICEVFDTNDDVEAGGGGGGGGGGVGWEEQATCRAEQKMASEE</sequence>
<dbReference type="EMBL" id="JBAHYK010002947">
    <property type="protein sequence ID" value="KAL0564167.1"/>
    <property type="molecule type" value="Genomic_DNA"/>
</dbReference>
<reference evidence="2 3" key="1">
    <citation type="submission" date="2024-02" db="EMBL/GenBank/DDBJ databases">
        <title>A draft genome for the cacao thread blight pathogen Marasmius crinis-equi.</title>
        <authorList>
            <person name="Cohen S.P."/>
            <person name="Baruah I.K."/>
            <person name="Amoako-Attah I."/>
            <person name="Bukari Y."/>
            <person name="Meinhardt L.W."/>
            <person name="Bailey B.A."/>
        </authorList>
    </citation>
    <scope>NUCLEOTIDE SEQUENCE [LARGE SCALE GENOMIC DNA]</scope>
    <source>
        <strain evidence="2 3">GH-76</strain>
    </source>
</reference>
<evidence type="ECO:0000313" key="3">
    <source>
        <dbReference type="Proteomes" id="UP001465976"/>
    </source>
</evidence>
<feature type="region of interest" description="Disordered" evidence="1">
    <location>
        <begin position="181"/>
        <end position="210"/>
    </location>
</feature>
<dbReference type="Proteomes" id="UP001465976">
    <property type="component" value="Unassembled WGS sequence"/>
</dbReference>
<evidence type="ECO:0000313" key="2">
    <source>
        <dbReference type="EMBL" id="KAL0564167.1"/>
    </source>
</evidence>
<feature type="region of interest" description="Disordered" evidence="1">
    <location>
        <begin position="21"/>
        <end position="66"/>
    </location>
</feature>
<evidence type="ECO:0000256" key="1">
    <source>
        <dbReference type="SAM" id="MobiDB-lite"/>
    </source>
</evidence>
<proteinExistence type="predicted"/>
<feature type="compositionally biased region" description="Basic and acidic residues" evidence="1">
    <location>
        <begin position="36"/>
        <end position="64"/>
    </location>
</feature>